<gene>
    <name evidence="2" type="ORF">Tcan_02936</name>
</gene>
<evidence type="ECO:0000313" key="2">
    <source>
        <dbReference type="EMBL" id="KHN75783.1"/>
    </source>
</evidence>
<dbReference type="EMBL" id="JPKZ01002625">
    <property type="protein sequence ID" value="KHN75783.1"/>
    <property type="molecule type" value="Genomic_DNA"/>
</dbReference>
<keyword evidence="1" id="KW-0812">Transmembrane</keyword>
<dbReference type="Proteomes" id="UP000031036">
    <property type="component" value="Unassembled WGS sequence"/>
</dbReference>
<dbReference type="OrthoDB" id="2016285at2759"/>
<protein>
    <submittedName>
        <fullName evidence="2">Uncharacterized protein</fullName>
    </submittedName>
</protein>
<proteinExistence type="predicted"/>
<evidence type="ECO:0000313" key="3">
    <source>
        <dbReference type="Proteomes" id="UP000031036"/>
    </source>
</evidence>
<feature type="transmembrane region" description="Helical" evidence="1">
    <location>
        <begin position="7"/>
        <end position="24"/>
    </location>
</feature>
<name>A0A0B2V2M5_TOXCA</name>
<dbReference type="AlphaFoldDB" id="A0A0B2V2M5"/>
<organism evidence="2 3">
    <name type="scientific">Toxocara canis</name>
    <name type="common">Canine roundworm</name>
    <dbReference type="NCBI Taxonomy" id="6265"/>
    <lineage>
        <taxon>Eukaryota</taxon>
        <taxon>Metazoa</taxon>
        <taxon>Ecdysozoa</taxon>
        <taxon>Nematoda</taxon>
        <taxon>Chromadorea</taxon>
        <taxon>Rhabditida</taxon>
        <taxon>Spirurina</taxon>
        <taxon>Ascaridomorpha</taxon>
        <taxon>Ascaridoidea</taxon>
        <taxon>Toxocaridae</taxon>
        <taxon>Toxocara</taxon>
    </lineage>
</organism>
<sequence length="352" mass="40506">ARRRCSILLQLILAALILCAFWVITRKAFHQAHEFLPHYMRKLRWVNMLPLDTWEHRYVIIDSFEINEGMCYIVDRSAWKGREGFVITRYIRTPFGAPEFSATRLFLPKELKTKEAIDSRQLRIFYSKVVQSYKRIMVAAPFALKALGHNRNSGGRLLVIGLWGASISNFIHFAFPEMKIVVLAENEQIRSASQKYFGLIEDGKHRVHVGNMSASLNKLVANVTKKNAIYIDMCSNNQTTRQINCPDNAFITRNARFIRKQTARYGVMVMHIYSARRNIGALDIATMFKQLYGSCCLVNENGSLHYVLVCRVCFKPDVNSNSTRTGLTGFLRRTMQNFQWPSTLEGLDVFCL</sequence>
<keyword evidence="1" id="KW-1133">Transmembrane helix</keyword>
<feature type="non-terminal residue" evidence="2">
    <location>
        <position position="1"/>
    </location>
</feature>
<accession>A0A0B2V2M5</accession>
<reference evidence="2 3" key="1">
    <citation type="submission" date="2014-11" db="EMBL/GenBank/DDBJ databases">
        <title>Genetic blueprint of the zoonotic pathogen Toxocara canis.</title>
        <authorList>
            <person name="Zhu X.-Q."/>
            <person name="Korhonen P.K."/>
            <person name="Cai H."/>
            <person name="Young N.D."/>
            <person name="Nejsum P."/>
            <person name="von Samson-Himmelstjerna G."/>
            <person name="Boag P.R."/>
            <person name="Tan P."/>
            <person name="Li Q."/>
            <person name="Min J."/>
            <person name="Yang Y."/>
            <person name="Wang X."/>
            <person name="Fang X."/>
            <person name="Hall R.S."/>
            <person name="Hofmann A."/>
            <person name="Sternberg P.W."/>
            <person name="Jex A.R."/>
            <person name="Gasser R.B."/>
        </authorList>
    </citation>
    <scope>NUCLEOTIDE SEQUENCE [LARGE SCALE GENOMIC DNA]</scope>
    <source>
        <strain evidence="2">PN_DK_2014</strain>
    </source>
</reference>
<comment type="caution">
    <text evidence="2">The sequence shown here is derived from an EMBL/GenBank/DDBJ whole genome shotgun (WGS) entry which is preliminary data.</text>
</comment>
<dbReference type="Gene3D" id="3.40.50.150">
    <property type="entry name" value="Vaccinia Virus protein VP39"/>
    <property type="match status" value="1"/>
</dbReference>
<evidence type="ECO:0000256" key="1">
    <source>
        <dbReference type="SAM" id="Phobius"/>
    </source>
</evidence>
<keyword evidence="1" id="KW-0472">Membrane</keyword>
<dbReference type="InterPro" id="IPR029063">
    <property type="entry name" value="SAM-dependent_MTases_sf"/>
</dbReference>
<keyword evidence="3" id="KW-1185">Reference proteome</keyword>